<evidence type="ECO:0000256" key="3">
    <source>
        <dbReference type="ARBA" id="ARBA00023001"/>
    </source>
</evidence>
<sequence length="453" mass="49217" precursor="true">MTKKLNALVIAIACLLMLPAGAFAQLPSPTYGWNLGNTLEPPCGEGCWAPAATQAMINAVADAGFNTIRIPVAWDSHANQSAPYTINASWLNRVKQVVDWSLAADLTVVVNTHWDGGWLENNIGNSVNPTINAKMNSYWTQIANTFDSYDDRLLFAAANEPNVDTAAEMSTLTAYYQTFVNAVRGTGGNNTSRWLVVQGPNTDINLTYSLMNTLPNDPTEDRLAVEVHYYDPWQFAGLGEDANWGDMFYFWGDDYESSTLPSRNATHSGEAHLAAQLQKMNTKFVSQGIPVILGEFGAMNRTGNPELTGDNLDLHLASREYYHQLFVDTANSLGIAPFYWDNGWTGANGSGIFDRNSTTVFDQDTVTAVTGGANQPGDFDADGDVDGHDFLAWQRNPSVGDLADWQAIYGDSSLAASTAVPEPSIWEMIALAMLVGSLASAQRSASTRREPAN</sequence>
<proteinExistence type="inferred from homology"/>
<keyword evidence="2 7" id="KW-0378">Hydrolase</keyword>
<evidence type="ECO:0000256" key="2">
    <source>
        <dbReference type="ARBA" id="ARBA00022801"/>
    </source>
</evidence>
<gene>
    <name evidence="10" type="primary">celA</name>
    <name evidence="10" type="ORF">Pr1d_45790</name>
</gene>
<dbReference type="AlphaFoldDB" id="A0A5B9QE36"/>
<keyword evidence="4" id="KW-0119">Carbohydrate metabolism</keyword>
<dbReference type="PANTHER" id="PTHR31297">
    <property type="entry name" value="GLUCAN ENDO-1,6-BETA-GLUCOSIDASE B"/>
    <property type="match status" value="1"/>
</dbReference>
<dbReference type="GO" id="GO:0008810">
    <property type="term" value="F:cellulase activity"/>
    <property type="evidence" value="ECO:0007669"/>
    <property type="project" value="UniProtKB-EC"/>
</dbReference>
<dbReference type="SUPFAM" id="SSF51445">
    <property type="entry name" value="(Trans)glycosidases"/>
    <property type="match status" value="1"/>
</dbReference>
<dbReference type="RefSeq" id="WP_210417804.1">
    <property type="nucleotide sequence ID" value="NZ_CP042913.1"/>
</dbReference>
<keyword evidence="8" id="KW-0732">Signal</keyword>
<dbReference type="InterPro" id="IPR017853">
    <property type="entry name" value="GH"/>
</dbReference>
<dbReference type="Proteomes" id="UP000323917">
    <property type="component" value="Chromosome"/>
</dbReference>
<keyword evidence="3" id="KW-0136">Cellulose degradation</keyword>
<feature type="chain" id="PRO_5023106056" evidence="8">
    <location>
        <begin position="25"/>
        <end position="453"/>
    </location>
</feature>
<dbReference type="GO" id="GO:0005576">
    <property type="term" value="C:extracellular region"/>
    <property type="evidence" value="ECO:0007669"/>
    <property type="project" value="TreeGrafter"/>
</dbReference>
<keyword evidence="5 7" id="KW-0326">Glycosidase</keyword>
<name>A0A5B9QE36_9BACT</name>
<comment type="similarity">
    <text evidence="1 7">Belongs to the glycosyl hydrolase 5 (cellulase A) family.</text>
</comment>
<dbReference type="KEGG" id="bgok:Pr1d_45790"/>
<dbReference type="GO" id="GO:0009986">
    <property type="term" value="C:cell surface"/>
    <property type="evidence" value="ECO:0007669"/>
    <property type="project" value="TreeGrafter"/>
</dbReference>
<reference evidence="10 11" key="1">
    <citation type="submission" date="2019-08" db="EMBL/GenBank/DDBJ databases">
        <title>Deep-cultivation of Planctomycetes and their phenomic and genomic characterization uncovers novel biology.</title>
        <authorList>
            <person name="Wiegand S."/>
            <person name="Jogler M."/>
            <person name="Boedeker C."/>
            <person name="Pinto D."/>
            <person name="Vollmers J."/>
            <person name="Rivas-Marin E."/>
            <person name="Kohn T."/>
            <person name="Peeters S.H."/>
            <person name="Heuer A."/>
            <person name="Rast P."/>
            <person name="Oberbeckmann S."/>
            <person name="Bunk B."/>
            <person name="Jeske O."/>
            <person name="Meyerdierks A."/>
            <person name="Storesund J.E."/>
            <person name="Kallscheuer N."/>
            <person name="Luecker S."/>
            <person name="Lage O.M."/>
            <person name="Pohl T."/>
            <person name="Merkel B.J."/>
            <person name="Hornburger P."/>
            <person name="Mueller R.-W."/>
            <person name="Bruemmer F."/>
            <person name="Labrenz M."/>
            <person name="Spormann A.M."/>
            <person name="Op den Camp H."/>
            <person name="Overmann J."/>
            <person name="Amann R."/>
            <person name="Jetten M.S.M."/>
            <person name="Mascher T."/>
            <person name="Medema M.H."/>
            <person name="Devos D.P."/>
            <person name="Kaster A.-K."/>
            <person name="Ovreas L."/>
            <person name="Rohde M."/>
            <person name="Galperin M.Y."/>
            <person name="Jogler C."/>
        </authorList>
    </citation>
    <scope>NUCLEOTIDE SEQUENCE [LARGE SCALE GENOMIC DNA]</scope>
    <source>
        <strain evidence="10 11">Pr1d</strain>
    </source>
</reference>
<evidence type="ECO:0000256" key="4">
    <source>
        <dbReference type="ARBA" id="ARBA00023277"/>
    </source>
</evidence>
<organism evidence="10 11">
    <name type="scientific">Bythopirellula goksoeyrii</name>
    <dbReference type="NCBI Taxonomy" id="1400387"/>
    <lineage>
        <taxon>Bacteria</taxon>
        <taxon>Pseudomonadati</taxon>
        <taxon>Planctomycetota</taxon>
        <taxon>Planctomycetia</taxon>
        <taxon>Pirellulales</taxon>
        <taxon>Lacipirellulaceae</taxon>
        <taxon>Bythopirellula</taxon>
    </lineage>
</organism>
<accession>A0A5B9QE36</accession>
<dbReference type="InterPro" id="IPR001547">
    <property type="entry name" value="Glyco_hydro_5"/>
</dbReference>
<feature type="domain" description="Glycoside hydrolase family 5" evidence="9">
    <location>
        <begin position="45"/>
        <end position="343"/>
    </location>
</feature>
<keyword evidence="6" id="KW-0624">Polysaccharide degradation</keyword>
<dbReference type="InterPro" id="IPR050386">
    <property type="entry name" value="Glycosyl_hydrolase_5"/>
</dbReference>
<evidence type="ECO:0000256" key="1">
    <source>
        <dbReference type="ARBA" id="ARBA00005641"/>
    </source>
</evidence>
<dbReference type="PANTHER" id="PTHR31297:SF41">
    <property type="entry name" value="ENDOGLUCANASE, PUTATIVE (AFU_ORTHOLOGUE AFUA_5G01830)-RELATED"/>
    <property type="match status" value="1"/>
</dbReference>
<feature type="signal peptide" evidence="8">
    <location>
        <begin position="1"/>
        <end position="24"/>
    </location>
</feature>
<evidence type="ECO:0000259" key="9">
    <source>
        <dbReference type="Pfam" id="PF00150"/>
    </source>
</evidence>
<dbReference type="GO" id="GO:0008422">
    <property type="term" value="F:beta-glucosidase activity"/>
    <property type="evidence" value="ECO:0007669"/>
    <property type="project" value="TreeGrafter"/>
</dbReference>
<dbReference type="GO" id="GO:0030245">
    <property type="term" value="P:cellulose catabolic process"/>
    <property type="evidence" value="ECO:0007669"/>
    <property type="project" value="UniProtKB-KW"/>
</dbReference>
<dbReference type="Gene3D" id="3.20.20.80">
    <property type="entry name" value="Glycosidases"/>
    <property type="match status" value="1"/>
</dbReference>
<dbReference type="EMBL" id="CP042913">
    <property type="protein sequence ID" value="QEG37238.1"/>
    <property type="molecule type" value="Genomic_DNA"/>
</dbReference>
<dbReference type="EC" id="3.2.1.4" evidence="10"/>
<evidence type="ECO:0000313" key="11">
    <source>
        <dbReference type="Proteomes" id="UP000323917"/>
    </source>
</evidence>
<evidence type="ECO:0000256" key="7">
    <source>
        <dbReference type="RuleBase" id="RU361153"/>
    </source>
</evidence>
<keyword evidence="11" id="KW-1185">Reference proteome</keyword>
<evidence type="ECO:0000256" key="8">
    <source>
        <dbReference type="SAM" id="SignalP"/>
    </source>
</evidence>
<evidence type="ECO:0000256" key="6">
    <source>
        <dbReference type="ARBA" id="ARBA00023326"/>
    </source>
</evidence>
<dbReference type="Pfam" id="PF00150">
    <property type="entry name" value="Cellulase"/>
    <property type="match status" value="1"/>
</dbReference>
<evidence type="ECO:0000256" key="5">
    <source>
        <dbReference type="ARBA" id="ARBA00023295"/>
    </source>
</evidence>
<evidence type="ECO:0000313" key="10">
    <source>
        <dbReference type="EMBL" id="QEG37238.1"/>
    </source>
</evidence>
<protein>
    <submittedName>
        <fullName evidence="10">Endoglucanase A</fullName>
        <ecNumber evidence="10">3.2.1.4</ecNumber>
    </submittedName>
</protein>